<accession>A0A6A5C4I7</accession>
<dbReference type="PANTHER" id="PTHR48081:SF33">
    <property type="entry name" value="KYNURENINE FORMAMIDASE"/>
    <property type="match status" value="1"/>
</dbReference>
<dbReference type="AlphaFoldDB" id="A0A6A5C4I7"/>
<organism evidence="4 5">
    <name type="scientific">Naegleria fowleri</name>
    <name type="common">Brain eating amoeba</name>
    <dbReference type="NCBI Taxonomy" id="5763"/>
    <lineage>
        <taxon>Eukaryota</taxon>
        <taxon>Discoba</taxon>
        <taxon>Heterolobosea</taxon>
        <taxon>Tetramitia</taxon>
        <taxon>Eutetramitia</taxon>
        <taxon>Vahlkampfiidae</taxon>
        <taxon>Naegleria</taxon>
    </lineage>
</organism>
<feature type="compositionally biased region" description="Polar residues" evidence="2">
    <location>
        <begin position="543"/>
        <end position="558"/>
    </location>
</feature>
<dbReference type="InterPro" id="IPR029058">
    <property type="entry name" value="AB_hydrolase_fold"/>
</dbReference>
<dbReference type="VEuPathDB" id="AmoebaDB:NF0097220"/>
<comment type="caution">
    <text evidence="4">The sequence shown here is derived from an EMBL/GenBank/DDBJ whole genome shotgun (WGS) entry which is preliminary data.</text>
</comment>
<dbReference type="Proteomes" id="UP000444721">
    <property type="component" value="Unassembled WGS sequence"/>
</dbReference>
<dbReference type="InterPro" id="IPR049492">
    <property type="entry name" value="BD-FAE-like_dom"/>
</dbReference>
<feature type="domain" description="BD-FAE-like" evidence="3">
    <location>
        <begin position="210"/>
        <end position="396"/>
    </location>
</feature>
<dbReference type="InterPro" id="IPR050300">
    <property type="entry name" value="GDXG_lipolytic_enzyme"/>
</dbReference>
<evidence type="ECO:0000256" key="1">
    <source>
        <dbReference type="ARBA" id="ARBA00022801"/>
    </source>
</evidence>
<dbReference type="SUPFAM" id="SSF53474">
    <property type="entry name" value="alpha/beta-Hydrolases"/>
    <property type="match status" value="1"/>
</dbReference>
<dbReference type="Pfam" id="PF20434">
    <property type="entry name" value="BD-FAE"/>
    <property type="match status" value="1"/>
</dbReference>
<dbReference type="RefSeq" id="XP_044567369.1">
    <property type="nucleotide sequence ID" value="XM_044702010.1"/>
</dbReference>
<dbReference type="EMBL" id="VFQX01000009">
    <property type="protein sequence ID" value="KAF0982656.1"/>
    <property type="molecule type" value="Genomic_DNA"/>
</dbReference>
<feature type="region of interest" description="Disordered" evidence="2">
    <location>
        <begin position="538"/>
        <end position="575"/>
    </location>
</feature>
<name>A0A6A5C4I7_NAEFO</name>
<keyword evidence="1" id="KW-0378">Hydrolase</keyword>
<evidence type="ECO:0000313" key="4">
    <source>
        <dbReference type="EMBL" id="KAF0982656.1"/>
    </source>
</evidence>
<dbReference type="GeneID" id="68118801"/>
<sequence length="575" mass="64545">MYALWVRLKQQVLGLEHDDGETVNIPNDHVEYDEFDDEVDGSGSVSNITSSSVMASMDETTFQISEEMVALPSSDSSGDLNVNSGMNQTNVSGGGGSVSLQVSRKSNIKWTLCRTTPAALEIYKKKKSEAAAISSNPTSGINSAINLSESPKKQCTLQKKETTTMISVTVREGRYEVESCRDVPYFEGSNDPKHKLNIFRSRVKRTGTQEAVKLPVLFFCHGGSWRRGDRNHRWFDTYSRLAMRVCQDFPCIFVVIGYRLAPAVKAVPDQCEDVLTSFQFCVDNIEKYGGDPSNMVLFGHSAGAHLISLCLLKYGMNLKNLKEPQIKDGTENQRDLLDRLLIEKIKGVICVGAVFDVQYVADRVMNLPRKLIVEPAFGVAENYEECSPIFYVEKERLFFTKHIKDLKSVPSFFISNAENDLTLFSFFSIVDQGEQFAEKMKQVYQDLSSENPLWNSERPPQVKYRRYGGHTNHFTIIGLGASMGNPYEPLIEDIIEFSKQVLQGHKILEQEKEIVTVEPLTSTSTLVVTNTTTEIQKPFLANPSENSTQESQSLSISEGEQHHHSIEQTQNTFTL</sequence>
<gene>
    <name evidence="4" type="ORF">FDP41_011586</name>
</gene>
<evidence type="ECO:0000313" key="5">
    <source>
        <dbReference type="Proteomes" id="UP000444721"/>
    </source>
</evidence>
<dbReference type="VEuPathDB" id="AmoebaDB:NfTy_017920"/>
<dbReference type="VEuPathDB" id="AmoebaDB:FDP41_011586"/>
<dbReference type="GO" id="GO:0016787">
    <property type="term" value="F:hydrolase activity"/>
    <property type="evidence" value="ECO:0007669"/>
    <property type="project" value="UniProtKB-KW"/>
</dbReference>
<proteinExistence type="predicted"/>
<evidence type="ECO:0000256" key="2">
    <source>
        <dbReference type="SAM" id="MobiDB-lite"/>
    </source>
</evidence>
<evidence type="ECO:0000259" key="3">
    <source>
        <dbReference type="Pfam" id="PF20434"/>
    </source>
</evidence>
<reference evidence="4 5" key="1">
    <citation type="journal article" date="2019" name="Sci. Rep.">
        <title>Nanopore sequencing improves the draft genome of the human pathogenic amoeba Naegleria fowleri.</title>
        <authorList>
            <person name="Liechti N."/>
            <person name="Schurch N."/>
            <person name="Bruggmann R."/>
            <person name="Wittwer M."/>
        </authorList>
    </citation>
    <scope>NUCLEOTIDE SEQUENCE [LARGE SCALE GENOMIC DNA]</scope>
    <source>
        <strain evidence="4 5">ATCC 30894</strain>
    </source>
</reference>
<dbReference type="PANTHER" id="PTHR48081">
    <property type="entry name" value="AB HYDROLASE SUPERFAMILY PROTEIN C4A8.06C"/>
    <property type="match status" value="1"/>
</dbReference>
<protein>
    <recommendedName>
        <fullName evidence="3">BD-FAE-like domain-containing protein</fullName>
    </recommendedName>
</protein>
<dbReference type="OrthoDB" id="6495301at2759"/>
<dbReference type="Gene3D" id="3.40.50.1820">
    <property type="entry name" value="alpha/beta hydrolase"/>
    <property type="match status" value="1"/>
</dbReference>
<dbReference type="OMA" id="NHFTIIG"/>
<keyword evidence="5" id="KW-1185">Reference proteome</keyword>